<dbReference type="Gene3D" id="3.40.190.290">
    <property type="match status" value="1"/>
</dbReference>
<name>A0A1M7AIY6_9HYPH</name>
<dbReference type="PROSITE" id="PS50931">
    <property type="entry name" value="HTH_LYSR"/>
    <property type="match status" value="1"/>
</dbReference>
<evidence type="ECO:0000256" key="5">
    <source>
        <dbReference type="SAM" id="MobiDB-lite"/>
    </source>
</evidence>
<dbReference type="SUPFAM" id="SSF46785">
    <property type="entry name" value="Winged helix' DNA-binding domain"/>
    <property type="match status" value="1"/>
</dbReference>
<keyword evidence="2" id="KW-0805">Transcription regulation</keyword>
<dbReference type="PANTHER" id="PTHR30537:SF5">
    <property type="entry name" value="HTH-TYPE TRANSCRIPTIONAL ACTIVATOR TTDR-RELATED"/>
    <property type="match status" value="1"/>
</dbReference>
<dbReference type="InterPro" id="IPR005119">
    <property type="entry name" value="LysR_subst-bd"/>
</dbReference>
<dbReference type="InterPro" id="IPR036390">
    <property type="entry name" value="WH_DNA-bd_sf"/>
</dbReference>
<dbReference type="PANTHER" id="PTHR30537">
    <property type="entry name" value="HTH-TYPE TRANSCRIPTIONAL REGULATOR"/>
    <property type="match status" value="1"/>
</dbReference>
<dbReference type="FunFam" id="1.10.10.10:FF:000001">
    <property type="entry name" value="LysR family transcriptional regulator"/>
    <property type="match status" value="1"/>
</dbReference>
<keyword evidence="3" id="KW-0238">DNA-binding</keyword>
<protein>
    <submittedName>
        <fullName evidence="7">Transcriptional regulator, LysR family</fullName>
    </submittedName>
</protein>
<comment type="similarity">
    <text evidence="1">Belongs to the LysR transcriptional regulatory family.</text>
</comment>
<keyword evidence="8" id="KW-1185">Reference proteome</keyword>
<dbReference type="InterPro" id="IPR058163">
    <property type="entry name" value="LysR-type_TF_proteobact-type"/>
</dbReference>
<organism evidence="7 8">
    <name type="scientific">Roseibium suaedae</name>
    <dbReference type="NCBI Taxonomy" id="735517"/>
    <lineage>
        <taxon>Bacteria</taxon>
        <taxon>Pseudomonadati</taxon>
        <taxon>Pseudomonadota</taxon>
        <taxon>Alphaproteobacteria</taxon>
        <taxon>Hyphomicrobiales</taxon>
        <taxon>Stappiaceae</taxon>
        <taxon>Roseibium</taxon>
    </lineage>
</organism>
<evidence type="ECO:0000256" key="4">
    <source>
        <dbReference type="ARBA" id="ARBA00023163"/>
    </source>
</evidence>
<evidence type="ECO:0000256" key="3">
    <source>
        <dbReference type="ARBA" id="ARBA00023125"/>
    </source>
</evidence>
<feature type="domain" description="HTH lysR-type" evidence="6">
    <location>
        <begin position="1"/>
        <end position="59"/>
    </location>
</feature>
<sequence>MSNLTDMEIFARVVSAGSMSAAGREMNLSPAVVSKRIRRLEDKLGTRLLQRTTRQIALTESGQGFYERVIAILASVEEAEAFVSRGSAQARGTLKVAAPTSFGRLHIAPHLGKFLEVNPDLSLNLDLDDGFVDIVAEGYDVAIRIAELSDSSLVARKLAPIHRLLCAAPSYLERHGEPASIEDLAANHICLAAHNQDPWRLAGPDGLETVRTNSPIRTNSSEVVRECLLAGVGIALRSTWDIGPELREGKLRIVLPAYRASKDVGLHAVYPSRRFLPAKVRVFIDYLAQLYGPSPSWDQGLTQWLQPAETENAPASGPAPLETATKVPV</sequence>
<dbReference type="OrthoDB" id="9813056at2"/>
<feature type="region of interest" description="Disordered" evidence="5">
    <location>
        <begin position="310"/>
        <end position="329"/>
    </location>
</feature>
<dbReference type="Pfam" id="PF03466">
    <property type="entry name" value="LysR_substrate"/>
    <property type="match status" value="1"/>
</dbReference>
<evidence type="ECO:0000313" key="7">
    <source>
        <dbReference type="EMBL" id="SHL42752.1"/>
    </source>
</evidence>
<dbReference type="FunFam" id="3.40.190.290:FF:000001">
    <property type="entry name" value="Transcriptional regulator, LysR family"/>
    <property type="match status" value="1"/>
</dbReference>
<evidence type="ECO:0000313" key="8">
    <source>
        <dbReference type="Proteomes" id="UP000186002"/>
    </source>
</evidence>
<dbReference type="STRING" id="735517.SAMN05444272_0562"/>
<dbReference type="Proteomes" id="UP000186002">
    <property type="component" value="Unassembled WGS sequence"/>
</dbReference>
<dbReference type="SUPFAM" id="SSF53850">
    <property type="entry name" value="Periplasmic binding protein-like II"/>
    <property type="match status" value="1"/>
</dbReference>
<gene>
    <name evidence="7" type="ORF">SAMN05444272_0562</name>
</gene>
<dbReference type="CDD" id="cd08422">
    <property type="entry name" value="PBP2_CrgA_like"/>
    <property type="match status" value="1"/>
</dbReference>
<dbReference type="AlphaFoldDB" id="A0A1M7AIY6"/>
<proteinExistence type="inferred from homology"/>
<dbReference type="RefSeq" id="WP_084081672.1">
    <property type="nucleotide sequence ID" value="NZ_FRBW01000001.1"/>
</dbReference>
<reference evidence="7 8" key="1">
    <citation type="submission" date="2016-11" db="EMBL/GenBank/DDBJ databases">
        <authorList>
            <person name="Jaros S."/>
            <person name="Januszkiewicz K."/>
            <person name="Wedrychowicz H."/>
        </authorList>
    </citation>
    <scope>NUCLEOTIDE SEQUENCE [LARGE SCALE GENOMIC DNA]</scope>
    <source>
        <strain evidence="7 8">DSM 22153</strain>
    </source>
</reference>
<accession>A0A1M7AIY6</accession>
<keyword evidence="4" id="KW-0804">Transcription</keyword>
<dbReference type="EMBL" id="FRBW01000001">
    <property type="protein sequence ID" value="SHL42752.1"/>
    <property type="molecule type" value="Genomic_DNA"/>
</dbReference>
<evidence type="ECO:0000256" key="2">
    <source>
        <dbReference type="ARBA" id="ARBA00023015"/>
    </source>
</evidence>
<evidence type="ECO:0000259" key="6">
    <source>
        <dbReference type="PROSITE" id="PS50931"/>
    </source>
</evidence>
<dbReference type="GO" id="GO:0003700">
    <property type="term" value="F:DNA-binding transcription factor activity"/>
    <property type="evidence" value="ECO:0007669"/>
    <property type="project" value="InterPro"/>
</dbReference>
<dbReference type="InterPro" id="IPR036388">
    <property type="entry name" value="WH-like_DNA-bd_sf"/>
</dbReference>
<evidence type="ECO:0000256" key="1">
    <source>
        <dbReference type="ARBA" id="ARBA00009437"/>
    </source>
</evidence>
<dbReference type="InterPro" id="IPR000847">
    <property type="entry name" value="LysR_HTH_N"/>
</dbReference>
<dbReference type="Gene3D" id="1.10.10.10">
    <property type="entry name" value="Winged helix-like DNA-binding domain superfamily/Winged helix DNA-binding domain"/>
    <property type="match status" value="1"/>
</dbReference>
<dbReference type="GO" id="GO:0003677">
    <property type="term" value="F:DNA binding"/>
    <property type="evidence" value="ECO:0007669"/>
    <property type="project" value="UniProtKB-KW"/>
</dbReference>
<dbReference type="Pfam" id="PF00126">
    <property type="entry name" value="HTH_1"/>
    <property type="match status" value="1"/>
</dbReference>